<dbReference type="Gene3D" id="2.60.120.430">
    <property type="entry name" value="Galactose-binding lectin"/>
    <property type="match status" value="1"/>
</dbReference>
<name>A0A3E0EVK4_9FLAO</name>
<dbReference type="SUPFAM" id="SSF49785">
    <property type="entry name" value="Galactose-binding domain-like"/>
    <property type="match status" value="1"/>
</dbReference>
<reference evidence="2 3" key="1">
    <citation type="submission" date="2018-08" db="EMBL/GenBank/DDBJ databases">
        <title>Genomic Encyclopedia of Archaeal and Bacterial Type Strains, Phase II (KMG-II): from individual species to whole genera.</title>
        <authorList>
            <person name="Goeker M."/>
        </authorList>
    </citation>
    <scope>NUCLEOTIDE SEQUENCE [LARGE SCALE GENOMIC DNA]</scope>
    <source>
        <strain evidence="2 3">DSM 100880</strain>
    </source>
</reference>
<dbReference type="AlphaFoldDB" id="A0A3E0EVK4"/>
<dbReference type="EMBL" id="QUNI01000001">
    <property type="protein sequence ID" value="REH01864.1"/>
    <property type="molecule type" value="Genomic_DNA"/>
</dbReference>
<accession>A0A3E0EVK4</accession>
<evidence type="ECO:0008006" key="4">
    <source>
        <dbReference type="Google" id="ProtNLM"/>
    </source>
</evidence>
<feature type="chain" id="PRO_5017557286" description="PKD domain-containing protein" evidence="1">
    <location>
        <begin position="22"/>
        <end position="535"/>
    </location>
</feature>
<dbReference type="RefSeq" id="WP_115809714.1">
    <property type="nucleotide sequence ID" value="NZ_QUNI01000001.1"/>
</dbReference>
<dbReference type="Proteomes" id="UP000257136">
    <property type="component" value="Unassembled WGS sequence"/>
</dbReference>
<dbReference type="InterPro" id="IPR008979">
    <property type="entry name" value="Galactose-bd-like_sf"/>
</dbReference>
<feature type="signal peptide" evidence="1">
    <location>
        <begin position="1"/>
        <end position="21"/>
    </location>
</feature>
<comment type="caution">
    <text evidence="2">The sequence shown here is derived from an EMBL/GenBank/DDBJ whole genome shotgun (WGS) entry which is preliminary data.</text>
</comment>
<dbReference type="OrthoDB" id="5381604at2"/>
<gene>
    <name evidence="2" type="ORF">C8P67_101348</name>
</gene>
<organism evidence="2 3">
    <name type="scientific">Flavobacterium aquicola</name>
    <dbReference type="NCBI Taxonomy" id="1682742"/>
    <lineage>
        <taxon>Bacteria</taxon>
        <taxon>Pseudomonadati</taxon>
        <taxon>Bacteroidota</taxon>
        <taxon>Flavobacteriia</taxon>
        <taxon>Flavobacteriales</taxon>
        <taxon>Flavobacteriaceae</taxon>
        <taxon>Flavobacterium</taxon>
    </lineage>
</organism>
<proteinExistence type="predicted"/>
<evidence type="ECO:0000313" key="2">
    <source>
        <dbReference type="EMBL" id="REH01864.1"/>
    </source>
</evidence>
<evidence type="ECO:0000313" key="3">
    <source>
        <dbReference type="Proteomes" id="UP000257136"/>
    </source>
</evidence>
<sequence length="535" mass="57331">MRKIYYIISLFVLAVAIGCTDDNSSVDLDAVAAPTNISALTTVTQDNTGKVTFLPKGEGVTQYEIYFGDGTSEPAILNPGETYSHVYKEGIYQAKIVGKTLNGKSTEVMQEVVVSFKAPENLKVVITNDLSVSKKVTVTATADFALFYDVYFGEAGKPEPISANNGESVSYVYQAAGVYTIRVVSKSAAIQTAEFEQEFEAILIEGPTSAAPIPSRSAANVISMFSDSYSNVAMSTWRTDWSQATKGEKVIGGNNIIQYSNLNFVGAEPAATINAGAMTFLHVDVWSSDFAEFRIKLVDFGANGVWEQGGDNVEHEVKFTSPAQGSWVSLDIPLSDFTNLTTREHIAQLIFSGNPSGSHTIYIDNVYFYKEPAASSALVGTWKIAPEAGALKVGPSYGSGDWWANDAQAVIDRACYFDDTFVFSANGDFSNVLGADTWLEKWQGVASESCGAPVAPHDGSGAATYLYDAGAKTLKINGAGAYLGLPKVNNAGELPTVTVPSSIIYNVTLTDNNNTMNVVIEAGAGVFWSYKLVRI</sequence>
<evidence type="ECO:0000256" key="1">
    <source>
        <dbReference type="SAM" id="SignalP"/>
    </source>
</evidence>
<dbReference type="PROSITE" id="PS51257">
    <property type="entry name" value="PROKAR_LIPOPROTEIN"/>
    <property type="match status" value="1"/>
</dbReference>
<protein>
    <recommendedName>
        <fullName evidence="4">PKD domain-containing protein</fullName>
    </recommendedName>
</protein>
<keyword evidence="3" id="KW-1185">Reference proteome</keyword>
<keyword evidence="1" id="KW-0732">Signal</keyword>